<dbReference type="AlphaFoldDB" id="X1MU04"/>
<feature type="non-terminal residue" evidence="1">
    <location>
        <position position="67"/>
    </location>
</feature>
<name>X1MU04_9ZZZZ</name>
<sequence>MKETEALIGEVDKAKPFGFYENTKLIQPSFMSCQCGIAAGCGGGGSGGSCQCGIAAGCSGGGSGGTC</sequence>
<comment type="caution">
    <text evidence="1">The sequence shown here is derived from an EMBL/GenBank/DDBJ whole genome shotgun (WGS) entry which is preliminary data.</text>
</comment>
<protein>
    <submittedName>
        <fullName evidence="1">Uncharacterized protein</fullName>
    </submittedName>
</protein>
<organism evidence="1">
    <name type="scientific">marine sediment metagenome</name>
    <dbReference type="NCBI Taxonomy" id="412755"/>
    <lineage>
        <taxon>unclassified sequences</taxon>
        <taxon>metagenomes</taxon>
        <taxon>ecological metagenomes</taxon>
    </lineage>
</organism>
<dbReference type="EMBL" id="BARV01008916">
    <property type="protein sequence ID" value="GAI09879.1"/>
    <property type="molecule type" value="Genomic_DNA"/>
</dbReference>
<evidence type="ECO:0000313" key="1">
    <source>
        <dbReference type="EMBL" id="GAI09879.1"/>
    </source>
</evidence>
<accession>X1MU04</accession>
<gene>
    <name evidence="1" type="ORF">S06H3_17772</name>
</gene>
<reference evidence="1" key="1">
    <citation type="journal article" date="2014" name="Front. Microbiol.">
        <title>High frequency of phylogenetically diverse reductive dehalogenase-homologous genes in deep subseafloor sedimentary metagenomes.</title>
        <authorList>
            <person name="Kawai M."/>
            <person name="Futagami T."/>
            <person name="Toyoda A."/>
            <person name="Takaki Y."/>
            <person name="Nishi S."/>
            <person name="Hori S."/>
            <person name="Arai W."/>
            <person name="Tsubouchi T."/>
            <person name="Morono Y."/>
            <person name="Uchiyama I."/>
            <person name="Ito T."/>
            <person name="Fujiyama A."/>
            <person name="Inagaki F."/>
            <person name="Takami H."/>
        </authorList>
    </citation>
    <scope>NUCLEOTIDE SEQUENCE</scope>
    <source>
        <strain evidence="1">Expedition CK06-06</strain>
    </source>
</reference>
<proteinExistence type="predicted"/>